<dbReference type="GO" id="GO:0008270">
    <property type="term" value="F:zinc ion binding"/>
    <property type="evidence" value="ECO:0007669"/>
    <property type="project" value="UniProtKB-KW"/>
</dbReference>
<gene>
    <name evidence="6" type="ORF">FA13DRAFT_1739337</name>
</gene>
<keyword evidence="1" id="KW-0479">Metal-binding</keyword>
<protein>
    <recommendedName>
        <fullName evidence="5">MYND-type domain-containing protein</fullName>
    </recommendedName>
</protein>
<feature type="domain" description="MYND-type" evidence="5">
    <location>
        <begin position="445"/>
        <end position="488"/>
    </location>
</feature>
<dbReference type="PROSITE" id="PS50865">
    <property type="entry name" value="ZF_MYND_2"/>
    <property type="match status" value="1"/>
</dbReference>
<evidence type="ECO:0000259" key="5">
    <source>
        <dbReference type="PROSITE" id="PS50865"/>
    </source>
</evidence>
<dbReference type="EMBL" id="QPFP01000068">
    <property type="protein sequence ID" value="TEB24295.1"/>
    <property type="molecule type" value="Genomic_DNA"/>
</dbReference>
<dbReference type="Gene3D" id="6.10.140.2220">
    <property type="match status" value="1"/>
</dbReference>
<evidence type="ECO:0000313" key="7">
    <source>
        <dbReference type="Proteomes" id="UP000298030"/>
    </source>
</evidence>
<evidence type="ECO:0000256" key="3">
    <source>
        <dbReference type="ARBA" id="ARBA00022833"/>
    </source>
</evidence>
<keyword evidence="3" id="KW-0862">Zinc</keyword>
<reference evidence="6 7" key="1">
    <citation type="journal article" date="2019" name="Nat. Ecol. Evol.">
        <title>Megaphylogeny resolves global patterns of mushroom evolution.</title>
        <authorList>
            <person name="Varga T."/>
            <person name="Krizsan K."/>
            <person name="Foldi C."/>
            <person name="Dima B."/>
            <person name="Sanchez-Garcia M."/>
            <person name="Sanchez-Ramirez S."/>
            <person name="Szollosi G.J."/>
            <person name="Szarkandi J.G."/>
            <person name="Papp V."/>
            <person name="Albert L."/>
            <person name="Andreopoulos W."/>
            <person name="Angelini C."/>
            <person name="Antonin V."/>
            <person name="Barry K.W."/>
            <person name="Bougher N.L."/>
            <person name="Buchanan P."/>
            <person name="Buyck B."/>
            <person name="Bense V."/>
            <person name="Catcheside P."/>
            <person name="Chovatia M."/>
            <person name="Cooper J."/>
            <person name="Damon W."/>
            <person name="Desjardin D."/>
            <person name="Finy P."/>
            <person name="Geml J."/>
            <person name="Haridas S."/>
            <person name="Hughes K."/>
            <person name="Justo A."/>
            <person name="Karasinski D."/>
            <person name="Kautmanova I."/>
            <person name="Kiss B."/>
            <person name="Kocsube S."/>
            <person name="Kotiranta H."/>
            <person name="LaButti K.M."/>
            <person name="Lechner B.E."/>
            <person name="Liimatainen K."/>
            <person name="Lipzen A."/>
            <person name="Lukacs Z."/>
            <person name="Mihaltcheva S."/>
            <person name="Morgado L.N."/>
            <person name="Niskanen T."/>
            <person name="Noordeloos M.E."/>
            <person name="Ohm R.A."/>
            <person name="Ortiz-Santana B."/>
            <person name="Ovrebo C."/>
            <person name="Racz N."/>
            <person name="Riley R."/>
            <person name="Savchenko A."/>
            <person name="Shiryaev A."/>
            <person name="Soop K."/>
            <person name="Spirin V."/>
            <person name="Szebenyi C."/>
            <person name="Tomsovsky M."/>
            <person name="Tulloss R.E."/>
            <person name="Uehling J."/>
            <person name="Grigoriev I.V."/>
            <person name="Vagvolgyi C."/>
            <person name="Papp T."/>
            <person name="Martin F.M."/>
            <person name="Miettinen O."/>
            <person name="Hibbett D.S."/>
            <person name="Nagy L.G."/>
        </authorList>
    </citation>
    <scope>NUCLEOTIDE SEQUENCE [LARGE SCALE GENOMIC DNA]</scope>
    <source>
        <strain evidence="6 7">FP101781</strain>
    </source>
</reference>
<evidence type="ECO:0000256" key="4">
    <source>
        <dbReference type="PROSITE-ProRule" id="PRU00134"/>
    </source>
</evidence>
<evidence type="ECO:0000313" key="6">
    <source>
        <dbReference type="EMBL" id="TEB24295.1"/>
    </source>
</evidence>
<keyword evidence="7" id="KW-1185">Reference proteome</keyword>
<dbReference type="OrthoDB" id="3020010at2759"/>
<keyword evidence="2 4" id="KW-0863">Zinc-finger</keyword>
<dbReference type="SUPFAM" id="SSF144232">
    <property type="entry name" value="HIT/MYND zinc finger-like"/>
    <property type="match status" value="1"/>
</dbReference>
<dbReference type="InterPro" id="IPR002893">
    <property type="entry name" value="Znf_MYND"/>
</dbReference>
<name>A0A4Y7SR28_COPMI</name>
<comment type="caution">
    <text evidence="6">The sequence shown here is derived from an EMBL/GenBank/DDBJ whole genome shotgun (WGS) entry which is preliminary data.</text>
</comment>
<evidence type="ECO:0000256" key="1">
    <source>
        <dbReference type="ARBA" id="ARBA00022723"/>
    </source>
</evidence>
<proteinExistence type="predicted"/>
<dbReference type="AlphaFoldDB" id="A0A4Y7SR28"/>
<organism evidence="6 7">
    <name type="scientific">Coprinellus micaceus</name>
    <name type="common">Glistening ink-cap mushroom</name>
    <name type="synonym">Coprinus micaceus</name>
    <dbReference type="NCBI Taxonomy" id="71717"/>
    <lineage>
        <taxon>Eukaryota</taxon>
        <taxon>Fungi</taxon>
        <taxon>Dikarya</taxon>
        <taxon>Basidiomycota</taxon>
        <taxon>Agaricomycotina</taxon>
        <taxon>Agaricomycetes</taxon>
        <taxon>Agaricomycetidae</taxon>
        <taxon>Agaricales</taxon>
        <taxon>Agaricineae</taxon>
        <taxon>Psathyrellaceae</taxon>
        <taxon>Coprinellus</taxon>
    </lineage>
</organism>
<accession>A0A4Y7SR28</accession>
<dbReference type="Proteomes" id="UP000298030">
    <property type="component" value="Unassembled WGS sequence"/>
</dbReference>
<dbReference type="Pfam" id="PF01753">
    <property type="entry name" value="zf-MYND"/>
    <property type="match status" value="1"/>
</dbReference>
<evidence type="ECO:0000256" key="2">
    <source>
        <dbReference type="ARBA" id="ARBA00022771"/>
    </source>
</evidence>
<sequence>MPRPTTAPNKSKWKDLAAIVAEGKEDTISAAQIQELVIAEDPGEYAIPAIRLALSGLKLGLVPSRRMKQFDSAPGERSWTCLCLLSRITLESCRSRQMQADALDLIAGQSHGICRWIHWHAAGYVDEKQATNSGSYREAYLDLARILLDILHLPGVLDAFMATRQYMTLFLHMWTTKDSESLYLMAMAPKGEPMMSLLVLTVDNTGGNIRGSDRLLERLASSRLEALRFAMAYTGRVTQARLLVSSPDPPKEVWRFSRNLINLLERILDVGNASHMVRRSFDKSNLLSECALLLYSIAVAFEQEKVPEGAQFSIYDLVPLLEELSRSIDRNYRVPRSWANLVAGKIDATYARIALSNPRDRDHANERLLAMLLAVLEMHTIHPVVLKSILAQWGEADQDPVRVTAIQAPDTTLKSRLRQFMFTGAMRAELYGKFRAFKSLSICDNSSCGGAKRHTSYLSRQCTGCSAVIYCSPECQKVDWERHHRSECVYAKAHHNAQRSRETWYSHRTRAFHEWLLASDFSARSSDFLRDGSTTDTANSSRHPILTYWTVGGAVSEHEMVNYRSEHWANRPQIQYPQHYLVPRIQSLGRKYSTAAKSLGYGDLLIVEGIFPLIPLAHQVHLIALLRRVGPRYEVVYSIARRGIRQVGGTHAPAA</sequence>